<proteinExistence type="predicted"/>
<keyword evidence="1" id="KW-0812">Transmembrane</keyword>
<evidence type="ECO:0000313" key="3">
    <source>
        <dbReference type="Proteomes" id="UP001165065"/>
    </source>
</evidence>
<gene>
    <name evidence="2" type="ORF">TrCOL_g3562</name>
</gene>
<keyword evidence="1" id="KW-1133">Transmembrane helix</keyword>
<dbReference type="EMBL" id="BRYA01000075">
    <property type="protein sequence ID" value="GMI37661.1"/>
    <property type="molecule type" value="Genomic_DNA"/>
</dbReference>
<keyword evidence="1" id="KW-0472">Membrane</keyword>
<name>A0A9W7G6R0_9STRA</name>
<dbReference type="Proteomes" id="UP001165065">
    <property type="component" value="Unassembled WGS sequence"/>
</dbReference>
<dbReference type="AlphaFoldDB" id="A0A9W7G6R0"/>
<protein>
    <recommendedName>
        <fullName evidence="4">Transmembrane protein</fullName>
    </recommendedName>
</protein>
<evidence type="ECO:0008006" key="4">
    <source>
        <dbReference type="Google" id="ProtNLM"/>
    </source>
</evidence>
<accession>A0A9W7G6R0</accession>
<feature type="transmembrane region" description="Helical" evidence="1">
    <location>
        <begin position="195"/>
        <end position="213"/>
    </location>
</feature>
<keyword evidence="3" id="KW-1185">Reference proteome</keyword>
<sequence length="313" mass="34747">MKRNKVGVINQARFELFQYLRRFCLHVQVGICTTVVLVTCTTAKDYFLDATAVLFVVDVDNLIFRAIMTSRDKNFCLDATKVTLDSLETWTLQAAKIAHGLSFFLVTIVAAVWIKHNGMQGLVASSAELPTVLAFFFGLSQWLVSTAVLFSSSWARNSRRWGVKKTFNKFFRAGLYMGLGAFVGGMVVLNHFWGVLAFMLGHGMVIFFVRVKNDVKGGVERMKLKKRMENIRERLEVKAGKKITGEYLLKILQRAEDLGGSQGKGRGLMWTEKIEEGGEEEVINIGEILMGTEAVGEVKGGLGVEGGVDDSVL</sequence>
<organism evidence="2 3">
    <name type="scientific">Triparma columacea</name>
    <dbReference type="NCBI Taxonomy" id="722753"/>
    <lineage>
        <taxon>Eukaryota</taxon>
        <taxon>Sar</taxon>
        <taxon>Stramenopiles</taxon>
        <taxon>Ochrophyta</taxon>
        <taxon>Bolidophyceae</taxon>
        <taxon>Parmales</taxon>
        <taxon>Triparmaceae</taxon>
        <taxon>Triparma</taxon>
    </lineage>
</organism>
<evidence type="ECO:0000313" key="2">
    <source>
        <dbReference type="EMBL" id="GMI37661.1"/>
    </source>
</evidence>
<feature type="transmembrane region" description="Helical" evidence="1">
    <location>
        <begin position="97"/>
        <end position="114"/>
    </location>
</feature>
<reference evidence="3" key="1">
    <citation type="journal article" date="2023" name="Commun. Biol.">
        <title>Genome analysis of Parmales, the sister group of diatoms, reveals the evolutionary specialization of diatoms from phago-mixotrophs to photoautotrophs.</title>
        <authorList>
            <person name="Ban H."/>
            <person name="Sato S."/>
            <person name="Yoshikawa S."/>
            <person name="Yamada K."/>
            <person name="Nakamura Y."/>
            <person name="Ichinomiya M."/>
            <person name="Sato N."/>
            <person name="Blanc-Mathieu R."/>
            <person name="Endo H."/>
            <person name="Kuwata A."/>
            <person name="Ogata H."/>
        </authorList>
    </citation>
    <scope>NUCLEOTIDE SEQUENCE [LARGE SCALE GENOMIC DNA]</scope>
</reference>
<dbReference type="OrthoDB" id="195942at2759"/>
<feature type="transmembrane region" description="Helical" evidence="1">
    <location>
        <begin position="170"/>
        <end position="189"/>
    </location>
</feature>
<comment type="caution">
    <text evidence="2">The sequence shown here is derived from an EMBL/GenBank/DDBJ whole genome shotgun (WGS) entry which is preliminary data.</text>
</comment>
<feature type="transmembrane region" description="Helical" evidence="1">
    <location>
        <begin position="129"/>
        <end position="150"/>
    </location>
</feature>
<evidence type="ECO:0000256" key="1">
    <source>
        <dbReference type="SAM" id="Phobius"/>
    </source>
</evidence>